<dbReference type="PROSITE" id="PS51704">
    <property type="entry name" value="GP_PDE"/>
    <property type="match status" value="1"/>
</dbReference>
<dbReference type="GO" id="GO:0008081">
    <property type="term" value="F:phosphoric diester hydrolase activity"/>
    <property type="evidence" value="ECO:0007669"/>
    <property type="project" value="InterPro"/>
</dbReference>
<sequence length="228" mass="26157">MIINIVILYMLIGHRGCSALFPENTMKSFRHTIPKAIEFDVRKTKDNIPIVFHDSTLERMTQSCGKVKNFTLNELSNLSIRNSTEKIPTLNQVLDEFKDEYTYDIEIKSSDTASVVVETIQKSNIPYENTLVTSFKWDEIQHVRTIDDKIPTGLISVIRPAKTIRFAHKLGCKVVVLNHRLVSREIVEYATKHNISVYAYTVNDYSEIVKLFSYGVKCVITDNPNIQI</sequence>
<dbReference type="Pfam" id="PF03009">
    <property type="entry name" value="GDPD"/>
    <property type="match status" value="1"/>
</dbReference>
<dbReference type="SUPFAM" id="SSF51695">
    <property type="entry name" value="PLC-like phosphodiesterases"/>
    <property type="match status" value="1"/>
</dbReference>
<dbReference type="OrthoDB" id="11973at10239"/>
<dbReference type="CDD" id="cd08556">
    <property type="entry name" value="GDPD"/>
    <property type="match status" value="1"/>
</dbReference>
<dbReference type="InterPro" id="IPR017946">
    <property type="entry name" value="PLC-like_Pdiesterase_TIM-brl"/>
</dbReference>
<evidence type="ECO:0000313" key="2">
    <source>
        <dbReference type="EMBL" id="ABT14474.1"/>
    </source>
</evidence>
<protein>
    <submittedName>
        <fullName evidence="2">Uncharacterized protein B075L</fullName>
    </submittedName>
</protein>
<name>A7IVV0_PBCVN</name>
<dbReference type="Proteomes" id="UP000202419">
    <property type="component" value="Segment"/>
</dbReference>
<feature type="domain" description="GP-PDE" evidence="1">
    <location>
        <begin position="9"/>
        <end position="228"/>
    </location>
</feature>
<dbReference type="EMBL" id="DQ491002">
    <property type="protein sequence ID" value="ABT14474.1"/>
    <property type="molecule type" value="Genomic_DNA"/>
</dbReference>
<organism evidence="2 3">
    <name type="scientific">Paramecium bursaria Chlorella virus NY2A</name>
    <name type="common">PBCV-NY2A</name>
    <dbReference type="NCBI Taxonomy" id="46021"/>
    <lineage>
        <taxon>Viruses</taxon>
        <taxon>Varidnaviria</taxon>
        <taxon>Bamfordvirae</taxon>
        <taxon>Nucleocytoviricota</taxon>
        <taxon>Megaviricetes</taxon>
        <taxon>Algavirales</taxon>
        <taxon>Phycodnaviridae</taxon>
        <taxon>Chlorovirus</taxon>
        <taxon>Chlorovirus americanus</taxon>
    </lineage>
</organism>
<dbReference type="GeneID" id="5659101"/>
<organismHost>
    <name type="scientific">Chlorella</name>
    <dbReference type="NCBI Taxonomy" id="3071"/>
</organismHost>
<dbReference type="GO" id="GO:0006629">
    <property type="term" value="P:lipid metabolic process"/>
    <property type="evidence" value="ECO:0007669"/>
    <property type="project" value="InterPro"/>
</dbReference>
<dbReference type="KEGG" id="vg:5659101"/>
<evidence type="ECO:0000259" key="1">
    <source>
        <dbReference type="PROSITE" id="PS51704"/>
    </source>
</evidence>
<keyword evidence="3" id="KW-1185">Reference proteome</keyword>
<dbReference type="Gene3D" id="3.20.20.190">
    <property type="entry name" value="Phosphatidylinositol (PI) phosphodiesterase"/>
    <property type="match status" value="1"/>
</dbReference>
<proteinExistence type="predicted"/>
<reference evidence="2 3" key="1">
    <citation type="journal article" date="2007" name="Virology">
        <title>Sequence and annotation of the 369-kb NY-2A and the 345-kb AR158 viruses that infect Chlorella NC64A.</title>
        <authorList>
            <person name="Fitzgerald L.A."/>
            <person name="Graves M.V."/>
            <person name="Li X."/>
            <person name="Feldblyum T."/>
            <person name="Nierman W.C."/>
            <person name="Van Etten J.L."/>
        </authorList>
    </citation>
    <scope>NUCLEOTIDE SEQUENCE [LARGE SCALE GENOMIC DNA]</scope>
    <source>
        <strain evidence="2 3">NY-2A</strain>
    </source>
</reference>
<accession>A7IVV0</accession>
<dbReference type="RefSeq" id="YP_001497271.1">
    <property type="nucleotide sequence ID" value="NC_009898.1"/>
</dbReference>
<dbReference type="PANTHER" id="PTHR46211:SF14">
    <property type="entry name" value="GLYCEROPHOSPHODIESTER PHOSPHODIESTERASE"/>
    <property type="match status" value="1"/>
</dbReference>
<evidence type="ECO:0000313" key="3">
    <source>
        <dbReference type="Proteomes" id="UP000202419"/>
    </source>
</evidence>
<gene>
    <name evidence="2" type="primary">B075L</name>
    <name evidence="2" type="ORF">NY2A_B075L</name>
</gene>
<dbReference type="InterPro" id="IPR030395">
    <property type="entry name" value="GP_PDE_dom"/>
</dbReference>
<dbReference type="PANTHER" id="PTHR46211">
    <property type="entry name" value="GLYCEROPHOSPHORYL DIESTER PHOSPHODIESTERASE"/>
    <property type="match status" value="1"/>
</dbReference>